<dbReference type="AlphaFoldDB" id="A0A024USJ6"/>
<name>A0A024USJ6_9STRA</name>
<keyword evidence="1" id="KW-0732">Signal</keyword>
<organism evidence="2">
    <name type="scientific">Aphanomyces invadans</name>
    <dbReference type="NCBI Taxonomy" id="157072"/>
    <lineage>
        <taxon>Eukaryota</taxon>
        <taxon>Sar</taxon>
        <taxon>Stramenopiles</taxon>
        <taxon>Oomycota</taxon>
        <taxon>Saprolegniomycetes</taxon>
        <taxon>Saprolegniales</taxon>
        <taxon>Verrucalvaceae</taxon>
        <taxon>Aphanomyces</taxon>
    </lineage>
</organism>
<dbReference type="GeneID" id="20078438"/>
<gene>
    <name evidence="2" type="ORF">H310_01388</name>
</gene>
<protein>
    <submittedName>
        <fullName evidence="2">Uncharacterized protein</fullName>
    </submittedName>
</protein>
<dbReference type="RefSeq" id="XP_008862700.1">
    <property type="nucleotide sequence ID" value="XM_008864478.1"/>
</dbReference>
<dbReference type="eggNOG" id="ENOG502RNBH">
    <property type="taxonomic scope" value="Eukaryota"/>
</dbReference>
<accession>A0A024USJ6</accession>
<evidence type="ECO:0000313" key="2">
    <source>
        <dbReference type="EMBL" id="ETW08895.1"/>
    </source>
</evidence>
<sequence>MRFLHGAVVVALSMAGIAMDCPSCLYQSVSCGNPASTQPVCDDVGLIQSDDVLCDGIDCVCSDGFVCASLRLGCPGVVHGGSRARCLSLTGLQSRYEAYRAIVMPPGPDTYPATNLSWVHFHDDNDDCALSDDCTAMRQLHACSAVLCGSAVIAWMELHGDEHEYRVVVEGTLADRSAGIFAVAARWNPNMRRLSCDSITATPIGKR</sequence>
<dbReference type="EMBL" id="KI913953">
    <property type="protein sequence ID" value="ETW08895.1"/>
    <property type="molecule type" value="Genomic_DNA"/>
</dbReference>
<feature type="signal peptide" evidence="1">
    <location>
        <begin position="1"/>
        <end position="18"/>
    </location>
</feature>
<proteinExistence type="predicted"/>
<feature type="chain" id="PRO_5001538345" evidence="1">
    <location>
        <begin position="19"/>
        <end position="207"/>
    </location>
</feature>
<evidence type="ECO:0000256" key="1">
    <source>
        <dbReference type="SAM" id="SignalP"/>
    </source>
</evidence>
<reference evidence="2" key="1">
    <citation type="submission" date="2013-12" db="EMBL/GenBank/DDBJ databases">
        <title>The Genome Sequence of Aphanomyces invadans NJM9701.</title>
        <authorList>
            <consortium name="The Broad Institute Genomics Platform"/>
            <person name="Russ C."/>
            <person name="Tyler B."/>
            <person name="van West P."/>
            <person name="Dieguez-Uribeondo J."/>
            <person name="Young S.K."/>
            <person name="Zeng Q."/>
            <person name="Gargeya S."/>
            <person name="Fitzgerald M."/>
            <person name="Abouelleil A."/>
            <person name="Alvarado L."/>
            <person name="Chapman S.B."/>
            <person name="Gainer-Dewar J."/>
            <person name="Goldberg J."/>
            <person name="Griggs A."/>
            <person name="Gujja S."/>
            <person name="Hansen M."/>
            <person name="Howarth C."/>
            <person name="Imamovic A."/>
            <person name="Ireland A."/>
            <person name="Larimer J."/>
            <person name="McCowan C."/>
            <person name="Murphy C."/>
            <person name="Pearson M."/>
            <person name="Poon T.W."/>
            <person name="Priest M."/>
            <person name="Roberts A."/>
            <person name="Saif S."/>
            <person name="Shea T."/>
            <person name="Sykes S."/>
            <person name="Wortman J."/>
            <person name="Nusbaum C."/>
            <person name="Birren B."/>
        </authorList>
    </citation>
    <scope>NUCLEOTIDE SEQUENCE [LARGE SCALE GENOMIC DNA]</scope>
    <source>
        <strain evidence="2">NJM9701</strain>
    </source>
</reference>
<dbReference type="VEuPathDB" id="FungiDB:H310_01388"/>